<evidence type="ECO:0000259" key="4">
    <source>
        <dbReference type="Pfam" id="PF03976"/>
    </source>
</evidence>
<accession>G8R7P9</accession>
<organism evidence="5 6">
    <name type="scientific">Owenweeksia hongkongensis (strain DSM 17368 / CIP 108786 / JCM 12287 / NRRL B-23963 / UST20020801)</name>
    <dbReference type="NCBI Taxonomy" id="926562"/>
    <lineage>
        <taxon>Bacteria</taxon>
        <taxon>Pseudomonadati</taxon>
        <taxon>Bacteroidota</taxon>
        <taxon>Flavobacteriia</taxon>
        <taxon>Flavobacteriales</taxon>
        <taxon>Owenweeksiaceae</taxon>
        <taxon>Owenweeksia</taxon>
    </lineage>
</organism>
<dbReference type="PATRIC" id="fig|926562.3.peg.2475"/>
<feature type="domain" description="Polyphosphate kinase-2-related" evidence="4">
    <location>
        <begin position="14"/>
        <end position="236"/>
    </location>
</feature>
<protein>
    <submittedName>
        <fullName evidence="5">Polyphosphate:nucleotide phosphotransferase, PPK2 family</fullName>
    </submittedName>
</protein>
<dbReference type="GO" id="GO:0006797">
    <property type="term" value="P:polyphosphate metabolic process"/>
    <property type="evidence" value="ECO:0007669"/>
    <property type="project" value="InterPro"/>
</dbReference>
<dbReference type="eggNOG" id="COG2326">
    <property type="taxonomic scope" value="Bacteria"/>
</dbReference>
<keyword evidence="3" id="KW-0418">Kinase</keyword>
<dbReference type="EMBL" id="CP003156">
    <property type="protein sequence ID" value="AEV33430.1"/>
    <property type="molecule type" value="Genomic_DNA"/>
</dbReference>
<dbReference type="AlphaFoldDB" id="G8R7P9"/>
<dbReference type="OrthoDB" id="9775224at2"/>
<dbReference type="KEGG" id="oho:Oweho_2460"/>
<evidence type="ECO:0000256" key="3">
    <source>
        <dbReference type="ARBA" id="ARBA00022777"/>
    </source>
</evidence>
<dbReference type="Pfam" id="PF03976">
    <property type="entry name" value="PPK2"/>
    <property type="match status" value="1"/>
</dbReference>
<gene>
    <name evidence="5" type="ordered locus">Oweho_2460</name>
</gene>
<evidence type="ECO:0000313" key="6">
    <source>
        <dbReference type="Proteomes" id="UP000005631"/>
    </source>
</evidence>
<dbReference type="PIRSF" id="PIRSF028756">
    <property type="entry name" value="PPK2_prd"/>
    <property type="match status" value="1"/>
</dbReference>
<dbReference type="InterPro" id="IPR022300">
    <property type="entry name" value="PPK2-rel_1"/>
</dbReference>
<name>G8R7P9_OWEHD</name>
<keyword evidence="2 5" id="KW-0808">Transferase</keyword>
<dbReference type="PANTHER" id="PTHR34383">
    <property type="entry name" value="POLYPHOSPHATE:AMP PHOSPHOTRANSFERASE-RELATED"/>
    <property type="match status" value="1"/>
</dbReference>
<dbReference type="Gene3D" id="3.40.50.300">
    <property type="entry name" value="P-loop containing nucleotide triphosphate hydrolases"/>
    <property type="match status" value="1"/>
</dbReference>
<dbReference type="PANTHER" id="PTHR34383:SF3">
    <property type="entry name" value="POLYPHOSPHATE:AMP PHOSPHOTRANSFERASE"/>
    <property type="match status" value="1"/>
</dbReference>
<reference evidence="5 6" key="1">
    <citation type="journal article" date="2012" name="Stand. Genomic Sci.">
        <title>Genome sequence of the orange-pigmented seawater bacterium Owenweeksia hongkongensis type strain (UST20020801(T)).</title>
        <authorList>
            <person name="Riedel T."/>
            <person name="Held B."/>
            <person name="Nolan M."/>
            <person name="Lucas S."/>
            <person name="Lapidus A."/>
            <person name="Tice H."/>
            <person name="Del Rio T.G."/>
            <person name="Cheng J.F."/>
            <person name="Han C."/>
            <person name="Tapia R."/>
            <person name="Goodwin L.A."/>
            <person name="Pitluck S."/>
            <person name="Liolios K."/>
            <person name="Mavromatis K."/>
            <person name="Pagani I."/>
            <person name="Ivanova N."/>
            <person name="Mikhailova N."/>
            <person name="Pati A."/>
            <person name="Chen A."/>
            <person name="Palaniappan K."/>
            <person name="Rohde M."/>
            <person name="Tindall B.J."/>
            <person name="Detter J.C."/>
            <person name="Goker M."/>
            <person name="Woyke T."/>
            <person name="Bristow J."/>
            <person name="Eisen J.A."/>
            <person name="Markowitz V."/>
            <person name="Hugenholtz P."/>
            <person name="Klenk H.P."/>
            <person name="Kyrpides N.C."/>
        </authorList>
    </citation>
    <scope>NUCLEOTIDE SEQUENCE</scope>
    <source>
        <strain evidence="6">DSM 17368 / JCM 12287 / NRRL B-23963</strain>
    </source>
</reference>
<dbReference type="RefSeq" id="WP_014202779.1">
    <property type="nucleotide sequence ID" value="NC_016599.1"/>
</dbReference>
<evidence type="ECO:0000256" key="1">
    <source>
        <dbReference type="ARBA" id="ARBA00009924"/>
    </source>
</evidence>
<keyword evidence="6" id="KW-1185">Reference proteome</keyword>
<dbReference type="InterPro" id="IPR027417">
    <property type="entry name" value="P-loop_NTPase"/>
</dbReference>
<dbReference type="InterPro" id="IPR022488">
    <property type="entry name" value="PPK2-related"/>
</dbReference>
<dbReference type="STRING" id="926562.Oweho_2460"/>
<evidence type="ECO:0000256" key="2">
    <source>
        <dbReference type="ARBA" id="ARBA00022679"/>
    </source>
</evidence>
<dbReference type="InterPro" id="IPR016898">
    <property type="entry name" value="Polyphosphate_phosphotransfera"/>
</dbReference>
<dbReference type="NCBIfam" id="TIGR03709">
    <property type="entry name" value="PPK2_rel_1"/>
    <property type="match status" value="1"/>
</dbReference>
<sequence>MHITDFPTTAPTDLSEKKITKKFKKLQDRLFDLQHLLYANQKNSVLIILQGLDAAGKDSTIRHVFSCLNPTGCNVTSFKKPTEEELMYGFLWRIYKHLPAKGMIQIFNRSHYEDILVPTVHETADASRIEHRYDYINDFEQHLQMQGTLILKFFLNLSEEAQQAKLKARLKDPKKQWKYDEADTKEQKNRQAYLETYERIFERCSPQIPWQIIPAEDKWYRNYLIAKAVVEKLETLNMTYPKPS</sequence>
<evidence type="ECO:0000313" key="5">
    <source>
        <dbReference type="EMBL" id="AEV33430.1"/>
    </source>
</evidence>
<comment type="similarity">
    <text evidence="1">Belongs to the polyphosphate kinase 2 (PPK2) family. Class I subfamily.</text>
</comment>
<dbReference type="Proteomes" id="UP000005631">
    <property type="component" value="Chromosome"/>
</dbReference>
<dbReference type="HOGENOM" id="CLU_048699_1_2_10"/>
<dbReference type="SUPFAM" id="SSF52540">
    <property type="entry name" value="P-loop containing nucleoside triphosphate hydrolases"/>
    <property type="match status" value="1"/>
</dbReference>
<dbReference type="GO" id="GO:0008976">
    <property type="term" value="F:polyphosphate kinase activity"/>
    <property type="evidence" value="ECO:0007669"/>
    <property type="project" value="InterPro"/>
</dbReference>
<proteinExistence type="inferred from homology"/>